<dbReference type="GO" id="GO:0009306">
    <property type="term" value="P:protein secretion"/>
    <property type="evidence" value="ECO:0007669"/>
    <property type="project" value="InterPro"/>
</dbReference>
<reference evidence="7 8" key="1">
    <citation type="submission" date="2014-07" db="EMBL/GenBank/DDBJ databases">
        <title>Draft genome sequence of Thalassospira tepidiphila 1-1B.</title>
        <authorList>
            <person name="Lai Q."/>
            <person name="Shao Z."/>
        </authorList>
    </citation>
    <scope>NUCLEOTIDE SEQUENCE [LARGE SCALE GENOMIC DNA]</scope>
    <source>
        <strain evidence="7 8">MCCC 1A03514</strain>
    </source>
</reference>
<proteinExistence type="predicted"/>
<dbReference type="InterPro" id="IPR007452">
    <property type="entry name" value="TamB_C"/>
</dbReference>
<dbReference type="GO" id="GO:0097347">
    <property type="term" value="C:TAM protein secretion complex"/>
    <property type="evidence" value="ECO:0007669"/>
    <property type="project" value="TreeGrafter"/>
</dbReference>
<evidence type="ECO:0000256" key="2">
    <source>
        <dbReference type="ARBA" id="ARBA00022692"/>
    </source>
</evidence>
<accession>A0A853KVQ9</accession>
<evidence type="ECO:0000313" key="7">
    <source>
        <dbReference type="EMBL" id="OAZ08427.1"/>
    </source>
</evidence>
<dbReference type="RefSeq" id="WP_064782037.1">
    <property type="nucleotide sequence ID" value="NZ_JPVZ01000009.1"/>
</dbReference>
<evidence type="ECO:0000256" key="5">
    <source>
        <dbReference type="SAM" id="Phobius"/>
    </source>
</evidence>
<evidence type="ECO:0000256" key="4">
    <source>
        <dbReference type="ARBA" id="ARBA00023136"/>
    </source>
</evidence>
<comment type="subcellular location">
    <subcellularLocation>
        <location evidence="1">Membrane</location>
        <topology evidence="1">Single-pass membrane protein</topology>
    </subcellularLocation>
</comment>
<dbReference type="EMBL" id="JPVZ01000009">
    <property type="protein sequence ID" value="OAZ08427.1"/>
    <property type="molecule type" value="Genomic_DNA"/>
</dbReference>
<evidence type="ECO:0000259" key="6">
    <source>
        <dbReference type="Pfam" id="PF04357"/>
    </source>
</evidence>
<feature type="domain" description="Translocation and assembly module TamB C-terminal" evidence="6">
    <location>
        <begin position="1135"/>
        <end position="1478"/>
    </location>
</feature>
<comment type="caution">
    <text evidence="7">The sequence shown here is derived from an EMBL/GenBank/DDBJ whole genome shotgun (WGS) entry which is preliminary data.</text>
</comment>
<feature type="transmembrane region" description="Helical" evidence="5">
    <location>
        <begin position="27"/>
        <end position="52"/>
    </location>
</feature>
<organism evidence="7 8">
    <name type="scientific">Thalassospira tepidiphila MCCC 1A03514</name>
    <dbReference type="NCBI Taxonomy" id="1177930"/>
    <lineage>
        <taxon>Bacteria</taxon>
        <taxon>Pseudomonadati</taxon>
        <taxon>Pseudomonadota</taxon>
        <taxon>Alphaproteobacteria</taxon>
        <taxon>Rhodospirillales</taxon>
        <taxon>Thalassospiraceae</taxon>
        <taxon>Thalassospira</taxon>
    </lineage>
</organism>
<keyword evidence="3 5" id="KW-1133">Transmembrane helix</keyword>
<keyword evidence="4 5" id="KW-0472">Membrane</keyword>
<protein>
    <recommendedName>
        <fullName evidence="6">Translocation and assembly module TamB C-terminal domain-containing protein</fullName>
    </recommendedName>
</protein>
<sequence>MIGSDTSPPNNPKRSASRRSSTKWLRYGAYGLGGAVLGLAGLIAVAGTGPVLRMATPMINEAVSAATDSEFALGRIEGSLWTELALDQVTMDRATDGLHLDINDIEFDWSPTALLAGRLQINKISLATTNVILPDGTVPETVEEEDEDGGGFAMPLAVSLDALELGEIAIVDQVTGNSFLYSLNGRAKVGTNLSATAFLDLQPRDGGTDRIKLDLDFDGPGQHLAAEIDGLLGREGLVMTLAGVDPASATDIKIALNGDGPANDWKGTIDLSAAGYASLASDIGVQLSSDVVAFTLDGALSPQERITEQLPASMDKEVALGVGGAFDQSEQILSFDRISIAMADVLVLSGTTELDLEDSLMTADLTADIDPAMSALLDDAVSWAELGLSVQANGNLSMPGVALRVNGRDVKTPVSRIGDIALQADMAAPDDADEPLDATVAFSATGTDWDDPDLGAFLGAAQDLSFDARMSPDFADISIRNLALNTPDMTLRGQADVNEDLVVTTSNIVADIRDLAIFAPISGLDLRGQGQVSLPGLTWSEASGLETGIEVSASQAGFGIADLDRIVGPEPRITGNVTLAPDLDLSVDVSALDTAMIDGPLMLRITEAFEKLSLESTLDIASGAVPPDLGIEMAPAKLTANLEGDLTAPPGTFELSVPSLAVSGQEFSDIVLTSRMAWSEQAVLSLANNGNFTFASRPYEVAANLVLPEDALRVEQISLKGEHVALSGNIALPDYSIPMRGDVALSNLDAEFLDQFGVSLVNGTVTADIALRPDGQRQSITANASAKGMRMASTDGTNPTMIEDVELTATIGNAFDVPEISAELGGRDIIAGSIAVDELALDLDGGMDALAITLTSSGLYQGNVPISTDLAADLSLGNDIAVTATRLEAIIGDQTIELRKPLELALRENGRQQLDADLTVGTGHLVASLDQEAGQKSISGELHLNDFDLGPWGRISGFDGLSGTANLDASLRETRGNLPSAQVNGRISGITAKAVAGLKPFEMRLDITLEEGKLAGQASLGNGDVEALTAEGNVPLAISVLEQEFSPDLAAPVSARVRVNGQIAEFWPYVPAPDHQMSGKIKLALDVAGTLDDIRWNGDVALANGRYENLEYGTLLDQITLEGTFDQAGLSIPSITATDGGKGTVDASVDLDLLHGGEMRYDVSADLRNVAVSRKDELQFWADVEASVTGSQSEADIQSTVSVLRGEVDLTLALPESVPTIEIENLPDAAQVEKAEDTQEADDAFSGNLDVTVDIPGRLFVRGKGLDSEWGGRLEISGTTDDPRITGQLSALRGQLDVIGKTFVIRDSQITFAGASPPDPMLDIEGVYTTEDLVVTAGFQGPSSDPELVLSSNPSLPEDEILSQVLFGKSQGSLSAVEAVQLASALNELSGGGSGLDVVGSIRRFIGADVLRVGGGEDGPEVKVGKYLTEGVYVGTKAGSTPGSSGVEVEIEVTPNISVTSESTEIDSKAGVQFRLDY</sequence>
<dbReference type="PANTHER" id="PTHR36985">
    <property type="entry name" value="TRANSLOCATION AND ASSEMBLY MODULE SUBUNIT TAMB"/>
    <property type="match status" value="1"/>
</dbReference>
<gene>
    <name evidence="7" type="ORF">TH4_17425</name>
</gene>
<keyword evidence="2 5" id="KW-0812">Transmembrane</keyword>
<dbReference type="Pfam" id="PF04357">
    <property type="entry name" value="TamB"/>
    <property type="match status" value="1"/>
</dbReference>
<name>A0A853KVQ9_9PROT</name>
<evidence type="ECO:0000256" key="1">
    <source>
        <dbReference type="ARBA" id="ARBA00004167"/>
    </source>
</evidence>
<evidence type="ECO:0000256" key="3">
    <source>
        <dbReference type="ARBA" id="ARBA00022989"/>
    </source>
</evidence>
<evidence type="ECO:0000313" key="8">
    <source>
        <dbReference type="Proteomes" id="UP000094009"/>
    </source>
</evidence>
<dbReference type="GO" id="GO:0005886">
    <property type="term" value="C:plasma membrane"/>
    <property type="evidence" value="ECO:0007669"/>
    <property type="project" value="InterPro"/>
</dbReference>
<dbReference type="PANTHER" id="PTHR36985:SF1">
    <property type="entry name" value="TRANSLOCATION AND ASSEMBLY MODULE SUBUNIT TAMB"/>
    <property type="match status" value="1"/>
</dbReference>
<dbReference type="Proteomes" id="UP000094009">
    <property type="component" value="Unassembled WGS sequence"/>
</dbReference>